<proteinExistence type="predicted"/>
<dbReference type="InterPro" id="IPR053203">
    <property type="entry name" value="Cisplatin_resist-associated"/>
</dbReference>
<dbReference type="STRING" id="945553.A0A0D2LYN8"/>
<dbReference type="OMA" id="ANFFHRT"/>
<dbReference type="OrthoDB" id="2537432at2759"/>
<protein>
    <submittedName>
        <fullName evidence="2">Uncharacterized protein</fullName>
    </submittedName>
</protein>
<feature type="compositionally biased region" description="Basic and acidic residues" evidence="1">
    <location>
        <begin position="155"/>
        <end position="167"/>
    </location>
</feature>
<organism evidence="2 3">
    <name type="scientific">Hypholoma sublateritium (strain FD-334 SS-4)</name>
    <dbReference type="NCBI Taxonomy" id="945553"/>
    <lineage>
        <taxon>Eukaryota</taxon>
        <taxon>Fungi</taxon>
        <taxon>Dikarya</taxon>
        <taxon>Basidiomycota</taxon>
        <taxon>Agaricomycotina</taxon>
        <taxon>Agaricomycetes</taxon>
        <taxon>Agaricomycetidae</taxon>
        <taxon>Agaricales</taxon>
        <taxon>Agaricineae</taxon>
        <taxon>Strophariaceae</taxon>
        <taxon>Hypholoma</taxon>
    </lineage>
</organism>
<dbReference type="EMBL" id="KN817630">
    <property type="protein sequence ID" value="KJA15993.1"/>
    <property type="molecule type" value="Genomic_DNA"/>
</dbReference>
<evidence type="ECO:0000313" key="2">
    <source>
        <dbReference type="EMBL" id="KJA15993.1"/>
    </source>
</evidence>
<dbReference type="Pfam" id="PF12223">
    <property type="entry name" value="DUF3602"/>
    <property type="match status" value="2"/>
</dbReference>
<reference evidence="3" key="1">
    <citation type="submission" date="2014-04" db="EMBL/GenBank/DDBJ databases">
        <title>Evolutionary Origins and Diversification of the Mycorrhizal Mutualists.</title>
        <authorList>
            <consortium name="DOE Joint Genome Institute"/>
            <consortium name="Mycorrhizal Genomics Consortium"/>
            <person name="Kohler A."/>
            <person name="Kuo A."/>
            <person name="Nagy L.G."/>
            <person name="Floudas D."/>
            <person name="Copeland A."/>
            <person name="Barry K.W."/>
            <person name="Cichocki N."/>
            <person name="Veneault-Fourrey C."/>
            <person name="LaButti K."/>
            <person name="Lindquist E.A."/>
            <person name="Lipzen A."/>
            <person name="Lundell T."/>
            <person name="Morin E."/>
            <person name="Murat C."/>
            <person name="Riley R."/>
            <person name="Ohm R."/>
            <person name="Sun H."/>
            <person name="Tunlid A."/>
            <person name="Henrissat B."/>
            <person name="Grigoriev I.V."/>
            <person name="Hibbett D.S."/>
            <person name="Martin F."/>
        </authorList>
    </citation>
    <scope>NUCLEOTIDE SEQUENCE [LARGE SCALE GENOMIC DNA]</scope>
    <source>
        <strain evidence="3">FD-334 SS-4</strain>
    </source>
</reference>
<accession>A0A0D2LYN8</accession>
<keyword evidence="3" id="KW-1185">Reference proteome</keyword>
<name>A0A0D2LYN8_HYPSF</name>
<dbReference type="Proteomes" id="UP000054270">
    <property type="component" value="Unassembled WGS sequence"/>
</dbReference>
<evidence type="ECO:0000256" key="1">
    <source>
        <dbReference type="SAM" id="MobiDB-lite"/>
    </source>
</evidence>
<dbReference type="PANTHER" id="PTHR34693:SF1">
    <property type="entry name" value="PROTEIN PAR32"/>
    <property type="match status" value="1"/>
</dbReference>
<dbReference type="PANTHER" id="PTHR34693">
    <property type="entry name" value="PROTEIN PAR32"/>
    <property type="match status" value="1"/>
</dbReference>
<dbReference type="AlphaFoldDB" id="A0A0D2LYN8"/>
<sequence length="222" mass="23790">MSAQERSASRGRDAFKSTGRGGAGNMQPTSHSRDARPDLGPSDFSTPRGREPVAKPAAKVYTTGRGGAGNLQYSAQAPRPESSFTETEREVIKEHVNAQESANFSSGRGGLGNFANRSRSREPASTPNVYSSGRGGVGNIQYGEAAPIGVIDEEERQKQNASHKPETYRSTGRGGSANFQVGQEPKIEHPPVTNPQYESTGRGGAGNIVHNERARSHSRRRE</sequence>
<evidence type="ECO:0000313" key="3">
    <source>
        <dbReference type="Proteomes" id="UP000054270"/>
    </source>
</evidence>
<feature type="region of interest" description="Disordered" evidence="1">
    <location>
        <begin position="1"/>
        <end position="222"/>
    </location>
</feature>
<gene>
    <name evidence="2" type="ORF">HYPSUDRAFT_207405</name>
</gene>
<dbReference type="InterPro" id="IPR022024">
    <property type="entry name" value="DUF3602"/>
</dbReference>
<feature type="compositionally biased region" description="Basic and acidic residues" evidence="1">
    <location>
        <begin position="86"/>
        <end position="97"/>
    </location>
</feature>